<feature type="compositionally biased region" description="Acidic residues" evidence="1">
    <location>
        <begin position="1086"/>
        <end position="1098"/>
    </location>
</feature>
<sequence length="1407" mass="154073">MAANKEAEELALSFPSPPSMSTPIKRPPRTYGRPKDTVPGETNPSLQHSGSAWAGGSAIYGAGTSHLVQKQPERPLPSRRSSLSDVADDQSSDGEAGDASGGFQFGWRAKMKEIDENMAADGEDSTVPAVQDASPPPPHPSDDASRTSPNSPSLQDSPAVVEDVFGASIPTLTASSGFESRSPPASPPPILSRKRKQLVVPNSSDEDSEDDTKASGRRSRVAPHPITTPKSRPSSTPPTSDDEMPSRIASDPRSKGKGKPSTSRTQVPALQFNDEPSVSHRKRLSEPLTAHTKSKFKAPTKKEKLETVRDRGRIAGGQRAAVQPAEASMRYSLNNFFLDVQKSTLGRTASLDDPISSFSSSPGERPAPMTVELTDLVATPLLQATVPATTELRALDDSDNENLPDVGDILSGVTKEKTKTEKLRELNAMKLRLAAQSQPAAVSDDEDDFEIIGAGETKTKDIATERASGGTQKPSAGRKRQLALGGISLAEQRAKQRETPPKPLGLTSVRRTQDQLAKDLAMIVAQKNAEMTKNKEDEWVRRGGRVVEVGGEDVDALRNATLKQYAEKGQKNAEAREARMQDDFEEDDDDDANDADWSETRGSASPRPQQGSDADEEDADTTMVNDEEDEDDDDNEENEAPSVLNRGPRRTIAIIDSDSENENDENAVPVRKSASFILRENTHGQDEVDENVSPIELTGAVLHRGSVSSMDERTEDEGDKENNTHLMYDKSEDKENKAVPRHPFGARPALGRQGSLFGLEEGMQRSLSMSPGEHEPMNDGTDNENDENDAGGDRRRPLQNLLAEEDPFLAEPGPSASVDFATRLQQTSSLPLDTPDATLRPSFEIGARVGGKSVAFSQFSDDGATSFKGAPLQPGFSDLFEAGTEQQQSPKRPLALSASFSAKPDAGLFGLRQTTVALGLTQDLDLEPAFEVGDHLKRQADAIFEKEQEYVWNAANRKADTKKQELFLTQTRPDVEKPEIYTLSSPAESGSVFGTQRSALLEPHSSLRRPLRTLSLTESVELDAPERSPLRRLAKRTRTPSPTSSRSSPSPSPAMRTKNALDLLRRETLGIHAPRPRKPLDKSEYVAEEAQESDDDEMGGFMHKGDDGEEEGGEDLDRTLTTLVDDTEMSEEKVAEARVREKFQEQTHEDDLEIEKFHQGVVQGDLRKKRRNRGLLDDSDEEDEEDEMRARKMRRGLAEPTINRGDVNELAKDPHTRAFYEVYHTDLQRGEEAEFAHLQESQPEIADDAEMADEDEGGREVLTRKELTEKLREVARREQDDQPEMDVEDVSWVDRENSDGEDQVKVKAVSLRRSVAEARNQVESPERKRMNNWAKTEGRTRNAGTGRASGRTAVTGQMSKAKAGGGSLRTSVVQSQSGAKPAEARRPLKMQPSVLAVVASDRSARFV</sequence>
<comment type="caution">
    <text evidence="3">The sequence shown here is derived from an EMBL/GenBank/DDBJ whole genome shotgun (WGS) entry which is preliminary data.</text>
</comment>
<protein>
    <submittedName>
        <fullName evidence="3">MRC1-like domain-containing protein</fullName>
    </submittedName>
</protein>
<feature type="compositionally biased region" description="Basic and acidic residues" evidence="1">
    <location>
        <begin position="720"/>
        <end position="738"/>
    </location>
</feature>
<feature type="compositionally biased region" description="Polar residues" evidence="1">
    <location>
        <begin position="1368"/>
        <end position="1378"/>
    </location>
</feature>
<keyword evidence="4" id="KW-1185">Reference proteome</keyword>
<feature type="region of interest" description="Disordered" evidence="1">
    <location>
        <begin position="1296"/>
        <end position="1387"/>
    </location>
</feature>
<feature type="compositionally biased region" description="Acidic residues" evidence="1">
    <location>
        <begin position="583"/>
        <end position="597"/>
    </location>
</feature>
<feature type="compositionally biased region" description="Polar residues" evidence="1">
    <location>
        <begin position="600"/>
        <end position="612"/>
    </location>
</feature>
<feature type="compositionally biased region" description="Acidic residues" evidence="1">
    <location>
        <begin position="781"/>
        <end position="790"/>
    </location>
</feature>
<feature type="region of interest" description="Disordered" evidence="1">
    <location>
        <begin position="491"/>
        <end position="510"/>
    </location>
</feature>
<evidence type="ECO:0000313" key="4">
    <source>
        <dbReference type="Proteomes" id="UP001221757"/>
    </source>
</evidence>
<name>A0AAD7DFN4_MYCRO</name>
<feature type="domain" description="DNA replication checkpoint mediator MRC1" evidence="2">
    <location>
        <begin position="1081"/>
        <end position="1221"/>
    </location>
</feature>
<evidence type="ECO:0000259" key="2">
    <source>
        <dbReference type="Pfam" id="PF09444"/>
    </source>
</evidence>
<feature type="compositionally biased region" description="Acidic residues" evidence="1">
    <location>
        <begin position="1177"/>
        <end position="1187"/>
    </location>
</feature>
<dbReference type="Proteomes" id="UP001221757">
    <property type="component" value="Unassembled WGS sequence"/>
</dbReference>
<accession>A0AAD7DFN4</accession>
<reference evidence="3" key="1">
    <citation type="submission" date="2023-03" db="EMBL/GenBank/DDBJ databases">
        <title>Massive genome expansion in bonnet fungi (Mycena s.s.) driven by repeated elements and novel gene families across ecological guilds.</title>
        <authorList>
            <consortium name="Lawrence Berkeley National Laboratory"/>
            <person name="Harder C.B."/>
            <person name="Miyauchi S."/>
            <person name="Viragh M."/>
            <person name="Kuo A."/>
            <person name="Thoen E."/>
            <person name="Andreopoulos B."/>
            <person name="Lu D."/>
            <person name="Skrede I."/>
            <person name="Drula E."/>
            <person name="Henrissat B."/>
            <person name="Morin E."/>
            <person name="Kohler A."/>
            <person name="Barry K."/>
            <person name="LaButti K."/>
            <person name="Morin E."/>
            <person name="Salamov A."/>
            <person name="Lipzen A."/>
            <person name="Mereny Z."/>
            <person name="Hegedus B."/>
            <person name="Baldrian P."/>
            <person name="Stursova M."/>
            <person name="Weitz H."/>
            <person name="Taylor A."/>
            <person name="Grigoriev I.V."/>
            <person name="Nagy L.G."/>
            <person name="Martin F."/>
            <person name="Kauserud H."/>
        </authorList>
    </citation>
    <scope>NUCLEOTIDE SEQUENCE</scope>
    <source>
        <strain evidence="3">CBHHK067</strain>
    </source>
</reference>
<feature type="compositionally biased region" description="Basic and acidic residues" evidence="1">
    <location>
        <begin position="565"/>
        <end position="582"/>
    </location>
</feature>
<evidence type="ECO:0000313" key="3">
    <source>
        <dbReference type="EMBL" id="KAJ7688416.1"/>
    </source>
</evidence>
<gene>
    <name evidence="3" type="ORF">B0H17DRAFT_1202965</name>
</gene>
<organism evidence="3 4">
    <name type="scientific">Mycena rosella</name>
    <name type="common">Pink bonnet</name>
    <name type="synonym">Agaricus rosellus</name>
    <dbReference type="NCBI Taxonomy" id="1033263"/>
    <lineage>
        <taxon>Eukaryota</taxon>
        <taxon>Fungi</taxon>
        <taxon>Dikarya</taxon>
        <taxon>Basidiomycota</taxon>
        <taxon>Agaricomycotina</taxon>
        <taxon>Agaricomycetes</taxon>
        <taxon>Agaricomycetidae</taxon>
        <taxon>Agaricales</taxon>
        <taxon>Marasmiineae</taxon>
        <taxon>Mycenaceae</taxon>
        <taxon>Mycena</taxon>
    </lineage>
</organism>
<dbReference type="Pfam" id="PF09444">
    <property type="entry name" value="MRC1"/>
    <property type="match status" value="1"/>
</dbReference>
<feature type="compositionally biased region" description="Acidic residues" evidence="1">
    <location>
        <begin position="613"/>
        <end position="639"/>
    </location>
</feature>
<proteinExistence type="predicted"/>
<evidence type="ECO:0000256" key="1">
    <source>
        <dbReference type="SAM" id="MobiDB-lite"/>
    </source>
</evidence>
<feature type="region of interest" description="Disordered" evidence="1">
    <location>
        <begin position="565"/>
        <end position="822"/>
    </location>
</feature>
<feature type="compositionally biased region" description="Basic and acidic residues" evidence="1">
    <location>
        <begin position="300"/>
        <end position="313"/>
    </location>
</feature>
<feature type="compositionally biased region" description="Polar residues" evidence="1">
    <location>
        <begin position="146"/>
        <end position="156"/>
    </location>
</feature>
<feature type="region of interest" description="Disordered" evidence="1">
    <location>
        <begin position="863"/>
        <end position="892"/>
    </location>
</feature>
<feature type="compositionally biased region" description="Low complexity" evidence="1">
    <location>
        <begin position="227"/>
        <end position="239"/>
    </location>
</feature>
<dbReference type="InterPro" id="IPR018564">
    <property type="entry name" value="Repl_chkpnt_MRC1_dom"/>
</dbReference>
<feature type="compositionally biased region" description="Basic and acidic residues" evidence="1">
    <location>
        <begin position="1296"/>
        <end position="1305"/>
    </location>
</feature>
<feature type="compositionally biased region" description="Acidic residues" evidence="1">
    <location>
        <begin position="86"/>
        <end position="96"/>
    </location>
</feature>
<feature type="compositionally biased region" description="Polar residues" evidence="1">
    <location>
        <begin position="40"/>
        <end position="50"/>
    </location>
</feature>
<feature type="compositionally biased region" description="Low complexity" evidence="1">
    <location>
        <begin position="1039"/>
        <end position="1049"/>
    </location>
</feature>
<feature type="compositionally biased region" description="Polar residues" evidence="1">
    <location>
        <begin position="170"/>
        <end position="179"/>
    </location>
</feature>
<dbReference type="EMBL" id="JARKIE010000079">
    <property type="protein sequence ID" value="KAJ7688416.1"/>
    <property type="molecule type" value="Genomic_DNA"/>
</dbReference>
<feature type="region of interest" description="Disordered" evidence="1">
    <location>
        <begin position="1"/>
        <end position="324"/>
    </location>
</feature>
<feature type="region of interest" description="Disordered" evidence="1">
    <location>
        <begin position="1165"/>
        <end position="1203"/>
    </location>
</feature>
<feature type="region of interest" description="Disordered" evidence="1">
    <location>
        <begin position="460"/>
        <end position="480"/>
    </location>
</feature>
<feature type="region of interest" description="Disordered" evidence="1">
    <location>
        <begin position="1020"/>
        <end position="1114"/>
    </location>
</feature>